<proteinExistence type="inferred from homology"/>
<dbReference type="PANTHER" id="PTHR43000">
    <property type="entry name" value="DTDP-D-GLUCOSE 4,6-DEHYDRATASE-RELATED"/>
    <property type="match status" value="1"/>
</dbReference>
<protein>
    <recommendedName>
        <fullName evidence="4 7">dTDP-glucose 4,6-dehydratase</fullName>
        <ecNumber evidence="4 7">4.2.1.46</ecNumber>
    </recommendedName>
</protein>
<dbReference type="Proteomes" id="UP000230638">
    <property type="component" value="Unassembled WGS sequence"/>
</dbReference>
<comment type="caution">
    <text evidence="9">The sequence shown here is derived from an EMBL/GenBank/DDBJ whole genome shotgun (WGS) entry which is preliminary data.</text>
</comment>
<organism evidence="9 10">
    <name type="scientific">Candidatus Lloydbacteria bacterium CG22_combo_CG10-13_8_21_14_all_47_15</name>
    <dbReference type="NCBI Taxonomy" id="1974635"/>
    <lineage>
        <taxon>Bacteria</taxon>
        <taxon>Candidatus Lloydiibacteriota</taxon>
    </lineage>
</organism>
<dbReference type="GO" id="GO:0008460">
    <property type="term" value="F:dTDP-glucose 4,6-dehydratase activity"/>
    <property type="evidence" value="ECO:0007669"/>
    <property type="project" value="UniProtKB-EC"/>
</dbReference>
<dbReference type="Gene3D" id="3.90.25.10">
    <property type="entry name" value="UDP-galactose 4-epimerase, domain 1"/>
    <property type="match status" value="1"/>
</dbReference>
<comment type="similarity">
    <text evidence="3 7">Belongs to the NAD(P)-dependent epimerase/dehydratase family. dTDP-glucose dehydratase subfamily.</text>
</comment>
<dbReference type="SUPFAM" id="SSF51735">
    <property type="entry name" value="NAD(P)-binding Rossmann-fold domains"/>
    <property type="match status" value="1"/>
</dbReference>
<dbReference type="EMBL" id="PCTL01000007">
    <property type="protein sequence ID" value="PIP73780.1"/>
    <property type="molecule type" value="Genomic_DNA"/>
</dbReference>
<evidence type="ECO:0000256" key="6">
    <source>
        <dbReference type="ARBA" id="ARBA00023239"/>
    </source>
</evidence>
<dbReference type="CDD" id="cd05246">
    <property type="entry name" value="dTDP_GD_SDR_e"/>
    <property type="match status" value="1"/>
</dbReference>
<dbReference type="AlphaFoldDB" id="A0A2H0CWL3"/>
<evidence type="ECO:0000256" key="5">
    <source>
        <dbReference type="ARBA" id="ARBA00023027"/>
    </source>
</evidence>
<reference evidence="9 10" key="1">
    <citation type="submission" date="2017-09" db="EMBL/GenBank/DDBJ databases">
        <title>Depth-based differentiation of microbial function through sediment-hosted aquifers and enrichment of novel symbionts in the deep terrestrial subsurface.</title>
        <authorList>
            <person name="Probst A.J."/>
            <person name="Ladd B."/>
            <person name="Jarett J.K."/>
            <person name="Geller-Mcgrath D.E."/>
            <person name="Sieber C.M."/>
            <person name="Emerson J.B."/>
            <person name="Anantharaman K."/>
            <person name="Thomas B.C."/>
            <person name="Malmstrom R."/>
            <person name="Stieglmeier M."/>
            <person name="Klingl A."/>
            <person name="Woyke T."/>
            <person name="Ryan C.M."/>
            <person name="Banfield J.F."/>
        </authorList>
    </citation>
    <scope>NUCLEOTIDE SEQUENCE [LARGE SCALE GENOMIC DNA]</scope>
    <source>
        <strain evidence="9">CG22_combo_CG10-13_8_21_14_all_47_15</strain>
    </source>
</reference>
<evidence type="ECO:0000256" key="4">
    <source>
        <dbReference type="ARBA" id="ARBA00011990"/>
    </source>
</evidence>
<evidence type="ECO:0000259" key="8">
    <source>
        <dbReference type="Pfam" id="PF16363"/>
    </source>
</evidence>
<evidence type="ECO:0000256" key="2">
    <source>
        <dbReference type="ARBA" id="ARBA00001911"/>
    </source>
</evidence>
<sequence length="343" mass="38451">MSAYTPQFFKNKRFLITGGCGFMGSNFIRYILEHFSGTRVTNLDLLTYAGNAENLLGVPSARYTFVRGDIADESLAIQLMKKADFVVNFAAETHVDRSIHGGSDAFIHSNIVGTHSLLKAIGASPNVKKMIQVSTDEVWGDLPINSKKKFTVNAPLLPNSPYAASKAAAELLIRSYVKTYRVPVVVSRSVNNFGPRQFPEKLIPFFTLRALEDKPLPLYGDGTNRREWLYVDDHTTALLTLLQKGDIGGVYGVSSGEEYSNRAIAKKILGILDKPKSLISFVKDRPAHDRKYAVDAYELRRLGWKPDYSLETELPEVIEWYVQNPKWIANVIRKKVAINAHLR</sequence>
<dbReference type="Pfam" id="PF16363">
    <property type="entry name" value="GDP_Man_Dehyd"/>
    <property type="match status" value="1"/>
</dbReference>
<comment type="cofactor">
    <cofactor evidence="2 7">
        <name>NAD(+)</name>
        <dbReference type="ChEBI" id="CHEBI:57540"/>
    </cofactor>
</comment>
<dbReference type="InterPro" id="IPR036291">
    <property type="entry name" value="NAD(P)-bd_dom_sf"/>
</dbReference>
<evidence type="ECO:0000313" key="10">
    <source>
        <dbReference type="Proteomes" id="UP000230638"/>
    </source>
</evidence>
<evidence type="ECO:0000313" key="9">
    <source>
        <dbReference type="EMBL" id="PIP73780.1"/>
    </source>
</evidence>
<comment type="catalytic activity">
    <reaction evidence="1 7">
        <text>dTDP-alpha-D-glucose = dTDP-4-dehydro-6-deoxy-alpha-D-glucose + H2O</text>
        <dbReference type="Rhea" id="RHEA:17221"/>
        <dbReference type="ChEBI" id="CHEBI:15377"/>
        <dbReference type="ChEBI" id="CHEBI:57477"/>
        <dbReference type="ChEBI" id="CHEBI:57649"/>
        <dbReference type="EC" id="4.2.1.46"/>
    </reaction>
</comment>
<evidence type="ECO:0000256" key="1">
    <source>
        <dbReference type="ARBA" id="ARBA00001539"/>
    </source>
</evidence>
<dbReference type="InterPro" id="IPR005888">
    <property type="entry name" value="dTDP_Gluc_deHydtase"/>
</dbReference>
<dbReference type="InterPro" id="IPR016040">
    <property type="entry name" value="NAD(P)-bd_dom"/>
</dbReference>
<keyword evidence="5" id="KW-0520">NAD</keyword>
<evidence type="ECO:0000256" key="7">
    <source>
        <dbReference type="RuleBase" id="RU004473"/>
    </source>
</evidence>
<dbReference type="GO" id="GO:0009225">
    <property type="term" value="P:nucleotide-sugar metabolic process"/>
    <property type="evidence" value="ECO:0007669"/>
    <property type="project" value="InterPro"/>
</dbReference>
<accession>A0A2H0CWL3</accession>
<dbReference type="Gene3D" id="3.40.50.720">
    <property type="entry name" value="NAD(P)-binding Rossmann-like Domain"/>
    <property type="match status" value="1"/>
</dbReference>
<feature type="domain" description="NAD(P)-binding" evidence="8">
    <location>
        <begin position="15"/>
        <end position="312"/>
    </location>
</feature>
<keyword evidence="6 7" id="KW-0456">Lyase</keyword>
<gene>
    <name evidence="9" type="primary">rfbB</name>
    <name evidence="9" type="ORF">COW88_00925</name>
</gene>
<dbReference type="EC" id="4.2.1.46" evidence="4 7"/>
<dbReference type="NCBIfam" id="TIGR01181">
    <property type="entry name" value="dTDP_gluc_dehyt"/>
    <property type="match status" value="1"/>
</dbReference>
<name>A0A2H0CWL3_9BACT</name>
<evidence type="ECO:0000256" key="3">
    <source>
        <dbReference type="ARBA" id="ARBA00008178"/>
    </source>
</evidence>